<gene>
    <name evidence="2" type="ORF">JI739_02095</name>
</gene>
<dbReference type="Pfam" id="PF03401">
    <property type="entry name" value="TctC"/>
    <property type="match status" value="1"/>
</dbReference>
<keyword evidence="3" id="KW-1185">Reference proteome</keyword>
<dbReference type="AlphaFoldDB" id="A0A936ZR29"/>
<organism evidence="2 3">
    <name type="scientific">Ramlibacter aurantiacus</name>
    <dbReference type="NCBI Taxonomy" id="2801330"/>
    <lineage>
        <taxon>Bacteria</taxon>
        <taxon>Pseudomonadati</taxon>
        <taxon>Pseudomonadota</taxon>
        <taxon>Betaproteobacteria</taxon>
        <taxon>Burkholderiales</taxon>
        <taxon>Comamonadaceae</taxon>
        <taxon>Ramlibacter</taxon>
    </lineage>
</organism>
<reference evidence="2" key="1">
    <citation type="submission" date="2021-01" db="EMBL/GenBank/DDBJ databases">
        <title>Ramlibacter sp. strain AW1 16S ribosomal RNA gene Genome sequencing and assembly.</title>
        <authorList>
            <person name="Kang M."/>
        </authorList>
    </citation>
    <scope>NUCLEOTIDE SEQUENCE</scope>
    <source>
        <strain evidence="2">AW1</strain>
    </source>
</reference>
<dbReference type="PANTHER" id="PTHR42928:SF5">
    <property type="entry name" value="BLR1237 PROTEIN"/>
    <property type="match status" value="1"/>
</dbReference>
<dbReference type="Proteomes" id="UP000613011">
    <property type="component" value="Unassembled WGS sequence"/>
</dbReference>
<dbReference type="Gene3D" id="3.40.190.10">
    <property type="entry name" value="Periplasmic binding protein-like II"/>
    <property type="match status" value="1"/>
</dbReference>
<evidence type="ECO:0000313" key="2">
    <source>
        <dbReference type="EMBL" id="MBL0419129.1"/>
    </source>
</evidence>
<protein>
    <submittedName>
        <fullName evidence="2">Tripartite tricarboxylate transporter substrate binding protein</fullName>
    </submittedName>
</protein>
<dbReference type="PIRSF" id="PIRSF017082">
    <property type="entry name" value="YflP"/>
    <property type="match status" value="1"/>
</dbReference>
<comment type="similarity">
    <text evidence="1">Belongs to the UPF0065 (bug) family.</text>
</comment>
<dbReference type="PANTHER" id="PTHR42928">
    <property type="entry name" value="TRICARBOXYLATE-BINDING PROTEIN"/>
    <property type="match status" value="1"/>
</dbReference>
<comment type="caution">
    <text evidence="2">The sequence shown here is derived from an EMBL/GenBank/DDBJ whole genome shotgun (WGS) entry which is preliminary data.</text>
</comment>
<dbReference type="CDD" id="cd07012">
    <property type="entry name" value="PBP2_Bug_TTT"/>
    <property type="match status" value="1"/>
</dbReference>
<dbReference type="RefSeq" id="WP_201682182.1">
    <property type="nucleotide sequence ID" value="NZ_JAEQNA010000001.1"/>
</dbReference>
<sequence>MSRPIQMIVPYVQGGGSDQRARLVARYMARYLDEPVEVVNRTGAIVGHAAIAEAEPDGRTIGQISGEIGMMHWHHGLTCLTPQDYTPLAVPFVESAAVIVREDAPWRTLAEFVDACREQRMVGSGGPHFSVWKFALVGLLDSAGVDVSRLDWIETFSGEQGLAKVLAGEAQVAPITLTDARGPLREGRARPLANMDAARHHAFGEVPTVREAIGIDWSVAHWRGIVAPRGLPAQITRRYLDALRSVAADPAFAREAVASAFTLDWRFGDEFARYMAEDDAMFGRVIRLLGPRAGSASSLL</sequence>
<accession>A0A936ZR29</accession>
<evidence type="ECO:0000256" key="1">
    <source>
        <dbReference type="ARBA" id="ARBA00006987"/>
    </source>
</evidence>
<name>A0A936ZR29_9BURK</name>
<proteinExistence type="inferred from homology"/>
<dbReference type="EMBL" id="JAEQNA010000001">
    <property type="protein sequence ID" value="MBL0419129.1"/>
    <property type="molecule type" value="Genomic_DNA"/>
</dbReference>
<dbReference type="InterPro" id="IPR005064">
    <property type="entry name" value="BUG"/>
</dbReference>
<dbReference type="Gene3D" id="3.40.190.150">
    <property type="entry name" value="Bordetella uptake gene, domain 1"/>
    <property type="match status" value="1"/>
</dbReference>
<dbReference type="InterPro" id="IPR042100">
    <property type="entry name" value="Bug_dom1"/>
</dbReference>
<evidence type="ECO:0000313" key="3">
    <source>
        <dbReference type="Proteomes" id="UP000613011"/>
    </source>
</evidence>